<gene>
    <name evidence="5" type="ORF">FRX94_08925</name>
</gene>
<reference evidence="5 6" key="1">
    <citation type="submission" date="2019-08" db="EMBL/GenBank/DDBJ databases">
        <authorList>
            <person name="Lei W."/>
        </authorList>
    </citation>
    <scope>NUCLEOTIDE SEQUENCE [LARGE SCALE GENOMIC DNA]</scope>
    <source>
        <strain evidence="5 6">CCUG 58627</strain>
    </source>
</reference>
<evidence type="ECO:0000256" key="1">
    <source>
        <dbReference type="SAM" id="Coils"/>
    </source>
</evidence>
<accession>A0A5C5UF65</accession>
<protein>
    <recommendedName>
        <fullName evidence="4">Dynamin N-terminal domain-containing protein</fullName>
    </recommendedName>
</protein>
<keyword evidence="3" id="KW-0812">Transmembrane</keyword>
<dbReference type="Gene3D" id="3.40.50.300">
    <property type="entry name" value="P-loop containing nucleotide triphosphate hydrolases"/>
    <property type="match status" value="1"/>
</dbReference>
<feature type="region of interest" description="Disordered" evidence="2">
    <location>
        <begin position="612"/>
        <end position="655"/>
    </location>
</feature>
<dbReference type="Proteomes" id="UP000320791">
    <property type="component" value="Unassembled WGS sequence"/>
</dbReference>
<evidence type="ECO:0000256" key="3">
    <source>
        <dbReference type="SAM" id="Phobius"/>
    </source>
</evidence>
<organism evidence="5 6">
    <name type="scientific">Corynebacterium canis</name>
    <dbReference type="NCBI Taxonomy" id="679663"/>
    <lineage>
        <taxon>Bacteria</taxon>
        <taxon>Bacillati</taxon>
        <taxon>Actinomycetota</taxon>
        <taxon>Actinomycetes</taxon>
        <taxon>Mycobacteriales</taxon>
        <taxon>Corynebacteriaceae</taxon>
        <taxon>Corynebacterium</taxon>
    </lineage>
</organism>
<dbReference type="SUPFAM" id="SSF52540">
    <property type="entry name" value="P-loop containing nucleoside triphosphate hydrolases"/>
    <property type="match status" value="1"/>
</dbReference>
<keyword evidence="1" id="KW-0175">Coiled coil</keyword>
<evidence type="ECO:0000313" key="6">
    <source>
        <dbReference type="Proteomes" id="UP000320791"/>
    </source>
</evidence>
<dbReference type="InterPro" id="IPR027417">
    <property type="entry name" value="P-loop_NTPase"/>
</dbReference>
<feature type="compositionally biased region" description="Pro residues" evidence="2">
    <location>
        <begin position="621"/>
        <end position="637"/>
    </location>
</feature>
<dbReference type="Pfam" id="PF00350">
    <property type="entry name" value="Dynamin_N"/>
    <property type="match status" value="1"/>
</dbReference>
<sequence>MEKRANQLLTAITNKILRQYGYDDLSNLALTKASSKQQSHSIVVVGEVKRGKSSLVNAIVGKRNASPVGVNVTTATPIALTQETDNLREGQACLFYPEGQRIIAHSELGAWINAETVRNSEADNDALPTRATIPLRRMPLGDVTVVDTPGVGGLDPKLSHLAKVSIDQACVLIVVCDASTTITKPEMDFIKDTGSNVEAIIVAVTKTDKNLIRWQEIVAENKNLLRQHIGRDIPVVGVSSLLGVMAAEMSPGPHRNQVLELSGLDALYSLIHSKFKIAEFLPLANGLRIAVKGLRELADDLTQRIAILEEGEAAVPELSERLEELNRLKKEGESWDYYLGRDLTIIRQETMEQLELRLEDIRKNWTERINKQGMAVLRKNPQYFTSEMEREFQGAIAESLNYFSFELEHKIVRPRFKSEMDWEAIRNEVSAAFVGKQLQTHDVQEKRQGLLDPMMLMMGISGGSALGGLIGSVVTFAGLGAIVGVGWVAFNVGFRAMRSGKTNLLNWLKETTGTAKVLTAKVLEAAIANARPAIQLRYRENLKEAMEATQKQIQEAEKVARADKATRDKRKATLQKNLQIVQKNIGTAEAMIKELVAYATVEAQKAELQAQQASPYLPTSAPTPTPTPAAAPAPTPTPAHSDQPYSGKHWGERRY</sequence>
<dbReference type="InterPro" id="IPR051943">
    <property type="entry name" value="TRAFAC_Dynamin-like_GTPase"/>
</dbReference>
<proteinExistence type="predicted"/>
<dbReference type="OrthoDB" id="4746525at2"/>
<feature type="coiled-coil region" evidence="1">
    <location>
        <begin position="539"/>
        <end position="566"/>
    </location>
</feature>
<comment type="caution">
    <text evidence="5">The sequence shown here is derived from an EMBL/GenBank/DDBJ whole genome shotgun (WGS) entry which is preliminary data.</text>
</comment>
<feature type="transmembrane region" description="Helical" evidence="3">
    <location>
        <begin position="465"/>
        <end position="490"/>
    </location>
</feature>
<feature type="domain" description="Dynamin N-terminal" evidence="4">
    <location>
        <begin position="42"/>
        <end position="204"/>
    </location>
</feature>
<feature type="coiled-coil region" evidence="1">
    <location>
        <begin position="291"/>
        <end position="328"/>
    </location>
</feature>
<keyword evidence="3" id="KW-0472">Membrane</keyword>
<dbReference type="AlphaFoldDB" id="A0A5C5UF65"/>
<dbReference type="EMBL" id="VOHM01000019">
    <property type="protein sequence ID" value="TWT24182.1"/>
    <property type="molecule type" value="Genomic_DNA"/>
</dbReference>
<keyword evidence="6" id="KW-1185">Reference proteome</keyword>
<name>A0A5C5UF65_9CORY</name>
<keyword evidence="3" id="KW-1133">Transmembrane helix</keyword>
<evidence type="ECO:0000259" key="4">
    <source>
        <dbReference type="Pfam" id="PF00350"/>
    </source>
</evidence>
<evidence type="ECO:0000313" key="5">
    <source>
        <dbReference type="EMBL" id="TWT24182.1"/>
    </source>
</evidence>
<dbReference type="PANTHER" id="PTHR43681">
    <property type="entry name" value="TRANSMEMBRANE GTPASE FZO"/>
    <property type="match status" value="1"/>
</dbReference>
<evidence type="ECO:0000256" key="2">
    <source>
        <dbReference type="SAM" id="MobiDB-lite"/>
    </source>
</evidence>
<dbReference type="InterPro" id="IPR045063">
    <property type="entry name" value="Dynamin_N"/>
</dbReference>
<dbReference type="PANTHER" id="PTHR43681:SF1">
    <property type="entry name" value="SARCALUMENIN"/>
    <property type="match status" value="1"/>
</dbReference>